<dbReference type="RefSeq" id="WP_303464875.1">
    <property type="nucleotide sequence ID" value="NZ_JAUOOM010000011.1"/>
</dbReference>
<evidence type="ECO:0000313" key="2">
    <source>
        <dbReference type="Proteomes" id="UP001171299"/>
    </source>
</evidence>
<accession>A0ABT8XVG6</accession>
<comment type="caution">
    <text evidence="1">The sequence shown here is derived from an EMBL/GenBank/DDBJ whole genome shotgun (WGS) entry which is preliminary data.</text>
</comment>
<dbReference type="EMBL" id="JAUOOM010000011">
    <property type="protein sequence ID" value="MDO6407443.1"/>
    <property type="molecule type" value="Genomic_DNA"/>
</dbReference>
<organism evidence="1 2">
    <name type="scientific">Pantoea phytobeneficialis</name>
    <dbReference type="NCBI Taxonomy" id="2052056"/>
    <lineage>
        <taxon>Bacteria</taxon>
        <taxon>Pseudomonadati</taxon>
        <taxon>Pseudomonadota</taxon>
        <taxon>Gammaproteobacteria</taxon>
        <taxon>Enterobacterales</taxon>
        <taxon>Erwiniaceae</taxon>
        <taxon>Pantoea</taxon>
    </lineage>
</organism>
<sequence>MTGPGTSFVRKSPLCQTTAEAMIMHSETSTTLTASLSEKTFTNLDLQALSARALAVETETDNARRINLAASVLLHFADMTGIGNSYEPADTAVTDLLTDLMHLCAHCWPDSGPVSFEGALNTARMYFDVESDEDTQWD</sequence>
<name>A0ABT8XVG6_9GAMM</name>
<keyword evidence="2" id="KW-1185">Reference proteome</keyword>
<reference evidence="1" key="1">
    <citation type="submission" date="2023-07" db="EMBL/GenBank/DDBJ databases">
        <title>The extreme plant-growth-promoting properties of Pantoea phytobeneficialis PF55 revealed by functional and genomic analysis.</title>
        <authorList>
            <person name="Nascimento F.X."/>
            <person name="Marcio R.J."/>
        </authorList>
    </citation>
    <scope>NUCLEOTIDE SEQUENCE</scope>
    <source>
        <strain evidence="1">PF55</strain>
    </source>
</reference>
<dbReference type="Proteomes" id="UP001171299">
    <property type="component" value="Unassembled WGS sequence"/>
</dbReference>
<protein>
    <submittedName>
        <fullName evidence="1">Uncharacterized protein</fullName>
    </submittedName>
</protein>
<gene>
    <name evidence="1" type="ORF">Q3404_12740</name>
</gene>
<evidence type="ECO:0000313" key="1">
    <source>
        <dbReference type="EMBL" id="MDO6407443.1"/>
    </source>
</evidence>
<proteinExistence type="predicted"/>